<evidence type="ECO:0000313" key="3">
    <source>
        <dbReference type="Proteomes" id="UP000245911"/>
    </source>
</evidence>
<gene>
    <name evidence="2" type="ORF">DDE20_13120</name>
</gene>
<dbReference type="OrthoDB" id="7690273at2"/>
<name>A0A2T8HST4_9RHOB</name>
<sequence length="99" mass="10231">MTVILPSLPPQIPGTTAVTPDNPSRIRQSAEALESAFLAEMLKNAGVFKPGESFGGGEGEAQFTSFIADAHARAMVARGGIGLADHIERTLIARQGGGV</sequence>
<dbReference type="RefSeq" id="WP_116558956.1">
    <property type="nucleotide sequence ID" value="NZ_QDKM01000005.1"/>
</dbReference>
<keyword evidence="3" id="KW-1185">Reference proteome</keyword>
<evidence type="ECO:0000313" key="2">
    <source>
        <dbReference type="EMBL" id="PVH28504.1"/>
    </source>
</evidence>
<comment type="caution">
    <text evidence="2">The sequence shown here is derived from an EMBL/GenBank/DDBJ whole genome shotgun (WGS) entry which is preliminary data.</text>
</comment>
<evidence type="ECO:0000259" key="1">
    <source>
        <dbReference type="Pfam" id="PF10135"/>
    </source>
</evidence>
<dbReference type="InterPro" id="IPR019301">
    <property type="entry name" value="Flagellar_prot_FlgJ_N"/>
</dbReference>
<dbReference type="Pfam" id="PF10135">
    <property type="entry name" value="Rod-binding"/>
    <property type="match status" value="1"/>
</dbReference>
<protein>
    <submittedName>
        <fullName evidence="2">Chemotaxis protein chel</fullName>
    </submittedName>
</protein>
<organism evidence="2 3">
    <name type="scientific">Pararhodobacter oceanensis</name>
    <dbReference type="NCBI Taxonomy" id="2172121"/>
    <lineage>
        <taxon>Bacteria</taxon>
        <taxon>Pseudomonadati</taxon>
        <taxon>Pseudomonadota</taxon>
        <taxon>Alphaproteobacteria</taxon>
        <taxon>Rhodobacterales</taxon>
        <taxon>Paracoccaceae</taxon>
        <taxon>Pararhodobacter</taxon>
    </lineage>
</organism>
<accession>A0A2T8HST4</accession>
<proteinExistence type="predicted"/>
<dbReference type="EMBL" id="QDKM01000005">
    <property type="protein sequence ID" value="PVH28504.1"/>
    <property type="molecule type" value="Genomic_DNA"/>
</dbReference>
<dbReference type="Proteomes" id="UP000245911">
    <property type="component" value="Unassembled WGS sequence"/>
</dbReference>
<feature type="domain" description="Flagellar protein FlgJ N-terminal" evidence="1">
    <location>
        <begin position="49"/>
        <end position="89"/>
    </location>
</feature>
<dbReference type="AlphaFoldDB" id="A0A2T8HST4"/>
<reference evidence="2 3" key="1">
    <citation type="submission" date="2018-04" db="EMBL/GenBank/DDBJ databases">
        <title>Pararhodobacter oceanense sp. nov., isolated from marine intertidal sediment.</title>
        <authorList>
            <person name="Wang X.-L."/>
            <person name="Du Z.-J."/>
        </authorList>
    </citation>
    <scope>NUCLEOTIDE SEQUENCE [LARGE SCALE GENOMIC DNA]</scope>
    <source>
        <strain evidence="2 3">AM505</strain>
    </source>
</reference>